<proteinExistence type="predicted"/>
<gene>
    <name evidence="1" type="ORF">K443DRAFT_132700</name>
</gene>
<evidence type="ECO:0000313" key="1">
    <source>
        <dbReference type="EMBL" id="KIK00318.1"/>
    </source>
</evidence>
<dbReference type="OrthoDB" id="3056461at2759"/>
<reference evidence="1 2" key="1">
    <citation type="submission" date="2014-04" db="EMBL/GenBank/DDBJ databases">
        <authorList>
            <consortium name="DOE Joint Genome Institute"/>
            <person name="Kuo A."/>
            <person name="Kohler A."/>
            <person name="Nagy L.G."/>
            <person name="Floudas D."/>
            <person name="Copeland A."/>
            <person name="Barry K.W."/>
            <person name="Cichocki N."/>
            <person name="Veneault-Fourrey C."/>
            <person name="LaButti K."/>
            <person name="Lindquist E.A."/>
            <person name="Lipzen A."/>
            <person name="Lundell T."/>
            <person name="Morin E."/>
            <person name="Murat C."/>
            <person name="Sun H."/>
            <person name="Tunlid A."/>
            <person name="Henrissat B."/>
            <person name="Grigoriev I.V."/>
            <person name="Hibbett D.S."/>
            <person name="Martin F."/>
            <person name="Nordberg H.P."/>
            <person name="Cantor M.N."/>
            <person name="Hua S.X."/>
        </authorList>
    </citation>
    <scope>NUCLEOTIDE SEQUENCE [LARGE SCALE GENOMIC DNA]</scope>
    <source>
        <strain evidence="1 2">LaAM-08-1</strain>
    </source>
</reference>
<dbReference type="EMBL" id="KN838628">
    <property type="protein sequence ID" value="KIK00318.1"/>
    <property type="molecule type" value="Genomic_DNA"/>
</dbReference>
<organism evidence="1 2">
    <name type="scientific">Laccaria amethystina LaAM-08-1</name>
    <dbReference type="NCBI Taxonomy" id="1095629"/>
    <lineage>
        <taxon>Eukaryota</taxon>
        <taxon>Fungi</taxon>
        <taxon>Dikarya</taxon>
        <taxon>Basidiomycota</taxon>
        <taxon>Agaricomycotina</taxon>
        <taxon>Agaricomycetes</taxon>
        <taxon>Agaricomycetidae</taxon>
        <taxon>Agaricales</taxon>
        <taxon>Agaricineae</taxon>
        <taxon>Hydnangiaceae</taxon>
        <taxon>Laccaria</taxon>
    </lineage>
</organism>
<accession>A0A0C9XWK6</accession>
<keyword evidence="2" id="KW-1185">Reference proteome</keyword>
<dbReference type="STRING" id="1095629.A0A0C9XWK6"/>
<sequence length="374" mass="42575">MEQRSRVTLKRGFMKWEACKVYCNVCSSTLWGSPNRLSLSIPIPPSPQLRPTTPLTLSQHSLWQLPSQNLVPPKVTLADRAHYNACFSSESAIKSSVHASLNANAVDINEAQSRVRQLLDSLVDLNSTTANHIQCINENFLCLMFRTISFFGLACWAPDHQDPNSMYNLLHEHIALVTFQQVAAGFGYSHLGIDLSLIHNFVLMQKLYCNFVYSYMHGIAKSENKTPGSIEKLKKMTDIAEGDSGSQLTYHIKIKDGHSIKVKSFFQMLDSQHRAECTCEDPLTPLQSELFTLPKFIPINWFDPGYWNTVLTVCEPLDHIEHGIHIGLPLVKHCQTWEQHSLWKNLPEVEFMEIYGNAVLEQYKMPTKEEIEQL</sequence>
<protein>
    <submittedName>
        <fullName evidence="1">Uncharacterized protein</fullName>
    </submittedName>
</protein>
<evidence type="ECO:0000313" key="2">
    <source>
        <dbReference type="Proteomes" id="UP000054477"/>
    </source>
</evidence>
<dbReference type="HOGENOM" id="CLU_043303_0_0_1"/>
<dbReference type="AlphaFoldDB" id="A0A0C9XWK6"/>
<reference evidence="2" key="2">
    <citation type="submission" date="2015-01" db="EMBL/GenBank/DDBJ databases">
        <title>Evolutionary Origins and Diversification of the Mycorrhizal Mutualists.</title>
        <authorList>
            <consortium name="DOE Joint Genome Institute"/>
            <consortium name="Mycorrhizal Genomics Consortium"/>
            <person name="Kohler A."/>
            <person name="Kuo A."/>
            <person name="Nagy L.G."/>
            <person name="Floudas D."/>
            <person name="Copeland A."/>
            <person name="Barry K.W."/>
            <person name="Cichocki N."/>
            <person name="Veneault-Fourrey C."/>
            <person name="LaButti K."/>
            <person name="Lindquist E.A."/>
            <person name="Lipzen A."/>
            <person name="Lundell T."/>
            <person name="Morin E."/>
            <person name="Murat C."/>
            <person name="Riley R."/>
            <person name="Ohm R."/>
            <person name="Sun H."/>
            <person name="Tunlid A."/>
            <person name="Henrissat B."/>
            <person name="Grigoriev I.V."/>
            <person name="Hibbett D.S."/>
            <person name="Martin F."/>
        </authorList>
    </citation>
    <scope>NUCLEOTIDE SEQUENCE [LARGE SCALE GENOMIC DNA]</scope>
    <source>
        <strain evidence="2">LaAM-08-1</strain>
    </source>
</reference>
<name>A0A0C9XWK6_9AGAR</name>
<dbReference type="Proteomes" id="UP000054477">
    <property type="component" value="Unassembled WGS sequence"/>
</dbReference>